<dbReference type="InterPro" id="IPR017850">
    <property type="entry name" value="Alkaline_phosphatase_core_sf"/>
</dbReference>
<keyword evidence="2" id="KW-0378">Hydrolase</keyword>
<evidence type="ECO:0000259" key="1">
    <source>
        <dbReference type="Pfam" id="PF00884"/>
    </source>
</evidence>
<dbReference type="SUPFAM" id="SSF53649">
    <property type="entry name" value="Alkaline phosphatase-like"/>
    <property type="match status" value="1"/>
</dbReference>
<dbReference type="InterPro" id="IPR013783">
    <property type="entry name" value="Ig-like_fold"/>
</dbReference>
<dbReference type="AlphaFoldDB" id="A0A9D2IFP2"/>
<evidence type="ECO:0000313" key="3">
    <source>
        <dbReference type="Proteomes" id="UP000824024"/>
    </source>
</evidence>
<protein>
    <submittedName>
        <fullName evidence="2">Sulfatase-like hydrolase/transferase</fullName>
    </submittedName>
</protein>
<sequence length="326" mass="37672">LMNIQNYNEIGSWPTDDILLGETKKTLDSTPDQSDFLYTITVQSHGNYPTYKVFDDPAIKVECEGKTEEQHNQWEYYVNEVSEVDDFVGNLIDMLSKRDEKTIVVLYGDHLPTMGLTEDEMKSGDLYKTRYYTWNNFGLEKEDKDLTSYQLMAYITDQIGIHEGTIFTYHQDALDHHTTDTDQYLSDLELLQYDLLYGDRFAYNGADRYPRTDMEMGVEDVKITDYSVNYDNTQLIIEGKNFTPWSDVYVNDAKVSTEFISDTRLRISLNDVHDMDTIVVNQVGSSDTIFRSSNMVTYYEATPEPTDYSEDISTRALESSQDLLAE</sequence>
<dbReference type="Gene3D" id="2.60.40.10">
    <property type="entry name" value="Immunoglobulins"/>
    <property type="match status" value="1"/>
</dbReference>
<dbReference type="Proteomes" id="UP000824024">
    <property type="component" value="Unassembled WGS sequence"/>
</dbReference>
<dbReference type="GO" id="GO:0016787">
    <property type="term" value="F:hydrolase activity"/>
    <property type="evidence" value="ECO:0007669"/>
    <property type="project" value="UniProtKB-KW"/>
</dbReference>
<reference evidence="2" key="2">
    <citation type="submission" date="2021-04" db="EMBL/GenBank/DDBJ databases">
        <authorList>
            <person name="Gilroy R."/>
        </authorList>
    </citation>
    <scope>NUCLEOTIDE SEQUENCE</scope>
    <source>
        <strain evidence="2">CHK192-9172</strain>
    </source>
</reference>
<proteinExistence type="predicted"/>
<feature type="non-terminal residue" evidence="2">
    <location>
        <position position="1"/>
    </location>
</feature>
<gene>
    <name evidence="2" type="ORF">IAA08_05360</name>
</gene>
<dbReference type="InterPro" id="IPR000917">
    <property type="entry name" value="Sulfatase_N"/>
</dbReference>
<organism evidence="2 3">
    <name type="scientific">Candidatus Eubacterium avistercoris</name>
    <dbReference type="NCBI Taxonomy" id="2838567"/>
    <lineage>
        <taxon>Bacteria</taxon>
        <taxon>Bacillati</taxon>
        <taxon>Bacillota</taxon>
        <taxon>Clostridia</taxon>
        <taxon>Eubacteriales</taxon>
        <taxon>Eubacteriaceae</taxon>
        <taxon>Eubacterium</taxon>
    </lineage>
</organism>
<name>A0A9D2IFP2_9FIRM</name>
<reference evidence="2" key="1">
    <citation type="journal article" date="2021" name="PeerJ">
        <title>Extensive microbial diversity within the chicken gut microbiome revealed by metagenomics and culture.</title>
        <authorList>
            <person name="Gilroy R."/>
            <person name="Ravi A."/>
            <person name="Getino M."/>
            <person name="Pursley I."/>
            <person name="Horton D.L."/>
            <person name="Alikhan N.F."/>
            <person name="Baker D."/>
            <person name="Gharbi K."/>
            <person name="Hall N."/>
            <person name="Watson M."/>
            <person name="Adriaenssens E.M."/>
            <person name="Foster-Nyarko E."/>
            <person name="Jarju S."/>
            <person name="Secka A."/>
            <person name="Antonio M."/>
            <person name="Oren A."/>
            <person name="Chaudhuri R.R."/>
            <person name="La Ragione R."/>
            <person name="Hildebrand F."/>
            <person name="Pallen M.J."/>
        </authorList>
    </citation>
    <scope>NUCLEOTIDE SEQUENCE</scope>
    <source>
        <strain evidence="2">CHK192-9172</strain>
    </source>
</reference>
<dbReference type="Gene3D" id="3.40.720.10">
    <property type="entry name" value="Alkaline Phosphatase, subunit A"/>
    <property type="match status" value="1"/>
</dbReference>
<feature type="domain" description="Sulfatase N-terminal" evidence="1">
    <location>
        <begin position="15"/>
        <end position="126"/>
    </location>
</feature>
<dbReference type="EMBL" id="DXCH01000149">
    <property type="protein sequence ID" value="HIZ07347.1"/>
    <property type="molecule type" value="Genomic_DNA"/>
</dbReference>
<comment type="caution">
    <text evidence="2">The sequence shown here is derived from an EMBL/GenBank/DDBJ whole genome shotgun (WGS) entry which is preliminary data.</text>
</comment>
<accession>A0A9D2IFP2</accession>
<dbReference type="Pfam" id="PF00884">
    <property type="entry name" value="Sulfatase"/>
    <property type="match status" value="1"/>
</dbReference>
<evidence type="ECO:0000313" key="2">
    <source>
        <dbReference type="EMBL" id="HIZ07347.1"/>
    </source>
</evidence>